<comment type="similarity">
    <text evidence="2 5">Belongs to the RxLR effector family.</text>
</comment>
<proteinExistence type="inferred from homology"/>
<keyword evidence="9" id="KW-1185">Reference proteome</keyword>
<name>A0A2P4XRC4_9STRA</name>
<dbReference type="Proteomes" id="UP000237271">
    <property type="component" value="Unassembled WGS sequence"/>
</dbReference>
<evidence type="ECO:0000256" key="2">
    <source>
        <dbReference type="ARBA" id="ARBA00010400"/>
    </source>
</evidence>
<evidence type="ECO:0000256" key="5">
    <source>
        <dbReference type="RuleBase" id="RU367124"/>
    </source>
</evidence>
<protein>
    <recommendedName>
        <fullName evidence="5">RxLR effector protein</fullName>
    </recommendedName>
</protein>
<sequence>MRLGYLVLATTVALLASSETFAATADSVPSSLSTMITSPPNRSLRSLSRTKPRVVDDNSNDHIISTNENDISEADEERVVPFRKIGTTPLKLEYPPATKWERIKYNLAKLLPGSLKVFPYDKFQRLPSNVNKNS</sequence>
<dbReference type="Pfam" id="PF16810">
    <property type="entry name" value="RXLR"/>
    <property type="match status" value="1"/>
</dbReference>
<feature type="compositionally biased region" description="Polar residues" evidence="6">
    <location>
        <begin position="30"/>
        <end position="41"/>
    </location>
</feature>
<evidence type="ECO:0000313" key="9">
    <source>
        <dbReference type="Proteomes" id="UP000237271"/>
    </source>
</evidence>
<evidence type="ECO:0000256" key="4">
    <source>
        <dbReference type="ARBA" id="ARBA00022729"/>
    </source>
</evidence>
<gene>
    <name evidence="7" type="ORF">PHPALM_15772</name>
    <name evidence="8" type="ORF">PHPALM_4284</name>
</gene>
<keyword evidence="3 5" id="KW-0964">Secreted</keyword>
<evidence type="ECO:0000313" key="8">
    <source>
        <dbReference type="EMBL" id="POM78205.1"/>
    </source>
</evidence>
<keyword evidence="4 5" id="KW-0732">Signal</keyword>
<organism evidence="7 9">
    <name type="scientific">Phytophthora palmivora</name>
    <dbReference type="NCBI Taxonomy" id="4796"/>
    <lineage>
        <taxon>Eukaryota</taxon>
        <taxon>Sar</taxon>
        <taxon>Stramenopiles</taxon>
        <taxon>Oomycota</taxon>
        <taxon>Peronosporomycetes</taxon>
        <taxon>Peronosporales</taxon>
        <taxon>Peronosporaceae</taxon>
        <taxon>Phytophthora</taxon>
    </lineage>
</organism>
<dbReference type="EMBL" id="NCKW01002100">
    <property type="protein sequence ID" value="POM78205.1"/>
    <property type="molecule type" value="Genomic_DNA"/>
</dbReference>
<evidence type="ECO:0000256" key="3">
    <source>
        <dbReference type="ARBA" id="ARBA00022525"/>
    </source>
</evidence>
<comment type="caution">
    <text evidence="7">The sequence shown here is derived from an EMBL/GenBank/DDBJ whole genome shotgun (WGS) entry which is preliminary data.</text>
</comment>
<evidence type="ECO:0000313" key="7">
    <source>
        <dbReference type="EMBL" id="POM68111.1"/>
    </source>
</evidence>
<feature type="signal peptide" evidence="5">
    <location>
        <begin position="1"/>
        <end position="22"/>
    </location>
</feature>
<dbReference type="AlphaFoldDB" id="A0A2P4XRC4"/>
<dbReference type="InterPro" id="IPR031825">
    <property type="entry name" value="RXLR"/>
</dbReference>
<comment type="domain">
    <text evidence="5">The RxLR-dEER motif acts to carry the protein into the host cell cytoplasm through binding to cell surface phosphatidylinositol-3-phosphate.</text>
</comment>
<reference evidence="7" key="2">
    <citation type="submission" date="2017-04" db="EMBL/GenBank/DDBJ databases">
        <authorList>
            <person name="Ali S."/>
            <person name="Shao J."/>
            <person name="Larry D.J."/>
            <person name="Kronmiller B."/>
            <person name="Shen D."/>
            <person name="Strem M.D."/>
            <person name="Melnick R.L."/>
            <person name="Guiltinan M.J."/>
            <person name="Tyler B.M."/>
            <person name="Meinhardt L.W."/>
            <person name="Bailey B.A."/>
        </authorList>
    </citation>
    <scope>NUCLEOTIDE SEQUENCE</scope>
    <source>
        <strain evidence="7">Sbr112.9</strain>
        <tissue evidence="7">Mycelia</tissue>
    </source>
</reference>
<comment type="function">
    <text evidence="5">Effector that suppresses plant defense responses during pathogen infection.</text>
</comment>
<dbReference type="EMBL" id="NCKW01008399">
    <property type="protein sequence ID" value="POM68111.1"/>
    <property type="molecule type" value="Genomic_DNA"/>
</dbReference>
<feature type="region of interest" description="Disordered" evidence="6">
    <location>
        <begin position="30"/>
        <end position="65"/>
    </location>
</feature>
<evidence type="ECO:0000256" key="6">
    <source>
        <dbReference type="SAM" id="MobiDB-lite"/>
    </source>
</evidence>
<feature type="chain" id="PRO_5015085247" description="RxLR effector protein" evidence="5">
    <location>
        <begin position="23"/>
        <end position="134"/>
    </location>
</feature>
<reference evidence="7 9" key="1">
    <citation type="journal article" date="2017" name="Genome Biol. Evol.">
        <title>Phytophthora megakarya and P. palmivora, closely related causal agents of cacao black pod rot, underwent increases in genome sizes and gene numbers by different mechanisms.</title>
        <authorList>
            <person name="Ali S.S."/>
            <person name="Shao J."/>
            <person name="Lary D.J."/>
            <person name="Kronmiller B."/>
            <person name="Shen D."/>
            <person name="Strem M.D."/>
            <person name="Amoako-Attah I."/>
            <person name="Akrofi A.Y."/>
            <person name="Begoude B.A."/>
            <person name="Ten Hoopen G.M."/>
            <person name="Coulibaly K."/>
            <person name="Kebe B.I."/>
            <person name="Melnick R.L."/>
            <person name="Guiltinan M.J."/>
            <person name="Tyler B.M."/>
            <person name="Meinhardt L.W."/>
            <person name="Bailey B.A."/>
        </authorList>
    </citation>
    <scope>NUCLEOTIDE SEQUENCE [LARGE SCALE GENOMIC DNA]</scope>
    <source>
        <strain evidence="9">sbr112.9</strain>
        <strain evidence="7">Sbr112.9</strain>
    </source>
</reference>
<accession>A0A2P4XRC4</accession>
<evidence type="ECO:0000256" key="1">
    <source>
        <dbReference type="ARBA" id="ARBA00004613"/>
    </source>
</evidence>
<comment type="subcellular location">
    <subcellularLocation>
        <location evidence="1 5">Secreted</location>
    </subcellularLocation>
</comment>